<keyword evidence="14" id="KW-0449">Lipoprotein</keyword>
<feature type="signal peptide" evidence="16">
    <location>
        <begin position="1"/>
        <end position="17"/>
    </location>
</feature>
<evidence type="ECO:0000256" key="15">
    <source>
        <dbReference type="PROSITE-ProRule" id="PRU01356"/>
    </source>
</evidence>
<keyword evidence="11" id="KW-0472">Membrane</keyword>
<dbReference type="GO" id="GO:0046872">
    <property type="term" value="F:metal ion binding"/>
    <property type="evidence" value="ECO:0007669"/>
    <property type="project" value="UniProtKB-UniRule"/>
</dbReference>
<feature type="chain" id="PRO_5007889478" evidence="16">
    <location>
        <begin position="18"/>
        <end position="183"/>
    </location>
</feature>
<comment type="caution">
    <text evidence="18">The sequence shown here is derived from an EMBL/GenBank/DDBJ whole genome shotgun (WGS) entry which is preliminary data.</text>
</comment>
<evidence type="ECO:0000256" key="7">
    <source>
        <dbReference type="ARBA" id="ARBA00022622"/>
    </source>
</evidence>
<dbReference type="EMBL" id="SBHS01000003">
    <property type="protein sequence ID" value="TWU77647.1"/>
    <property type="molecule type" value="Genomic_DNA"/>
</dbReference>
<organism evidence="18 20">
    <name type="scientific">Metarhizium rileyi (strain RCEF 4871)</name>
    <name type="common">Nomuraea rileyi</name>
    <dbReference type="NCBI Taxonomy" id="1649241"/>
    <lineage>
        <taxon>Eukaryota</taxon>
        <taxon>Fungi</taxon>
        <taxon>Dikarya</taxon>
        <taxon>Ascomycota</taxon>
        <taxon>Pezizomycotina</taxon>
        <taxon>Sordariomycetes</taxon>
        <taxon>Hypocreomycetidae</taxon>
        <taxon>Hypocreales</taxon>
        <taxon>Clavicipitaceae</taxon>
        <taxon>Metarhizium</taxon>
    </lineage>
</organism>
<dbReference type="Pfam" id="PF05730">
    <property type="entry name" value="CFEM"/>
    <property type="match status" value="1"/>
</dbReference>
<gene>
    <name evidence="19" type="ORF">ED733_008086</name>
    <name evidence="18" type="ORF">NOR_00522</name>
</gene>
<keyword evidence="5" id="KW-0964">Secreted</keyword>
<evidence type="ECO:0000256" key="11">
    <source>
        <dbReference type="ARBA" id="ARBA00023136"/>
    </source>
</evidence>
<evidence type="ECO:0000256" key="10">
    <source>
        <dbReference type="ARBA" id="ARBA00023004"/>
    </source>
</evidence>
<feature type="binding site" description="axial binding residue" evidence="15">
    <location>
        <position position="45"/>
    </location>
    <ligand>
        <name>heme</name>
        <dbReference type="ChEBI" id="CHEBI:30413"/>
    </ligand>
    <ligandPart>
        <name>Fe</name>
        <dbReference type="ChEBI" id="CHEBI:18248"/>
    </ligandPart>
</feature>
<evidence type="ECO:0000256" key="4">
    <source>
        <dbReference type="ARBA" id="ARBA00022475"/>
    </source>
</evidence>
<dbReference type="EMBL" id="AZHC01000001">
    <property type="protein sequence ID" value="OAA51929.1"/>
    <property type="molecule type" value="Genomic_DNA"/>
</dbReference>
<feature type="disulfide bond" evidence="15">
    <location>
        <begin position="41"/>
        <end position="48"/>
    </location>
</feature>
<evidence type="ECO:0000256" key="5">
    <source>
        <dbReference type="ARBA" id="ARBA00022525"/>
    </source>
</evidence>
<reference evidence="18 20" key="1">
    <citation type="journal article" date="2016" name="Genome Biol. Evol.">
        <title>Divergent and convergent evolution of fungal pathogenicity.</title>
        <authorList>
            <person name="Shang Y."/>
            <person name="Xiao G."/>
            <person name="Zheng P."/>
            <person name="Cen K."/>
            <person name="Zhan S."/>
            <person name="Wang C."/>
        </authorList>
    </citation>
    <scope>NUCLEOTIDE SEQUENCE [LARGE SCALE GENOMIC DNA]</scope>
    <source>
        <strain evidence="18 20">RCEF 4871</strain>
    </source>
</reference>
<dbReference type="InterPro" id="IPR008427">
    <property type="entry name" value="Extracellular_membr_CFEM_dom"/>
</dbReference>
<dbReference type="AlphaFoldDB" id="A0A167KMP4"/>
<dbReference type="Proteomes" id="UP000243498">
    <property type="component" value="Unassembled WGS sequence"/>
</dbReference>
<evidence type="ECO:0000256" key="9">
    <source>
        <dbReference type="ARBA" id="ARBA00022729"/>
    </source>
</evidence>
<comment type="similarity">
    <text evidence="3">Belongs to the RBT5 family.</text>
</comment>
<keyword evidence="4" id="KW-1003">Cell membrane</keyword>
<comment type="subcellular location">
    <subcellularLocation>
        <location evidence="1">Cell membrane</location>
        <topology evidence="1">Lipid-anchor</topology>
        <topology evidence="1">GPI-anchor</topology>
    </subcellularLocation>
    <subcellularLocation>
        <location evidence="2">Secreted</location>
    </subcellularLocation>
</comment>
<accession>A0A167KMP4</accession>
<dbReference type="PANTHER" id="PTHR37928">
    <property type="entry name" value="CFEM DOMAIN PROTEIN (AFU_ORTHOLOGUE AFUA_6G14090)"/>
    <property type="match status" value="1"/>
</dbReference>
<protein>
    <submittedName>
        <fullName evidence="18">CFEM domain-containing protein</fullName>
    </submittedName>
</protein>
<evidence type="ECO:0000313" key="21">
    <source>
        <dbReference type="Proteomes" id="UP000317257"/>
    </source>
</evidence>
<dbReference type="OMA" id="CALPCID"/>
<accession>A0A5C6GM07</accession>
<evidence type="ECO:0000256" key="3">
    <source>
        <dbReference type="ARBA" id="ARBA00010031"/>
    </source>
</evidence>
<evidence type="ECO:0000256" key="14">
    <source>
        <dbReference type="ARBA" id="ARBA00023288"/>
    </source>
</evidence>
<feature type="domain" description="CFEM" evidence="17">
    <location>
        <begin position="1"/>
        <end position="114"/>
    </location>
</feature>
<evidence type="ECO:0000256" key="2">
    <source>
        <dbReference type="ARBA" id="ARBA00004613"/>
    </source>
</evidence>
<keyword evidence="13" id="KW-0325">Glycoprotein</keyword>
<dbReference type="PROSITE" id="PS52012">
    <property type="entry name" value="CFEM"/>
    <property type="match status" value="1"/>
</dbReference>
<dbReference type="OrthoDB" id="3767534at2759"/>
<reference evidence="21" key="2">
    <citation type="submission" date="2018-12" db="EMBL/GenBank/DDBJ databases">
        <title>The complete genome of Metarhizium rileyi, a key fungal pathogen of Lepidoptera.</title>
        <authorList>
            <person name="Binneck E."/>
            <person name="Lastra C.C.L."/>
            <person name="Sosa-Gomez D.R."/>
        </authorList>
    </citation>
    <scope>NUCLEOTIDE SEQUENCE [LARGE SCALE GENOMIC DNA]</scope>
    <source>
        <strain evidence="21">Cep018-CH2</strain>
    </source>
</reference>
<evidence type="ECO:0000259" key="17">
    <source>
        <dbReference type="PROSITE" id="PS52012"/>
    </source>
</evidence>
<evidence type="ECO:0000256" key="13">
    <source>
        <dbReference type="ARBA" id="ARBA00023180"/>
    </source>
</evidence>
<evidence type="ECO:0000256" key="1">
    <source>
        <dbReference type="ARBA" id="ARBA00004609"/>
    </source>
</evidence>
<dbReference type="GO" id="GO:0005576">
    <property type="term" value="C:extracellular region"/>
    <property type="evidence" value="ECO:0007669"/>
    <property type="project" value="UniProtKB-SubCell"/>
</dbReference>
<dbReference type="GO" id="GO:0005886">
    <property type="term" value="C:plasma membrane"/>
    <property type="evidence" value="ECO:0007669"/>
    <property type="project" value="UniProtKB-SubCell"/>
</dbReference>
<evidence type="ECO:0000256" key="8">
    <source>
        <dbReference type="ARBA" id="ARBA00022723"/>
    </source>
</evidence>
<dbReference type="PANTHER" id="PTHR37928:SF2">
    <property type="entry name" value="GPI ANCHORED CFEM DOMAIN PROTEIN (AFU_ORTHOLOGUE AFUA_6G10580)"/>
    <property type="match status" value="1"/>
</dbReference>
<keyword evidence="9 16" id="KW-0732">Signal</keyword>
<evidence type="ECO:0000313" key="18">
    <source>
        <dbReference type="EMBL" id="OAA51929.1"/>
    </source>
</evidence>
<name>A0A167KMP4_METRR</name>
<proteinExistence type="inferred from homology"/>
<evidence type="ECO:0000313" key="20">
    <source>
        <dbReference type="Proteomes" id="UP000243498"/>
    </source>
</evidence>
<keyword evidence="12 15" id="KW-1015">Disulfide bond</keyword>
<dbReference type="GO" id="GO:0098552">
    <property type="term" value="C:side of membrane"/>
    <property type="evidence" value="ECO:0007669"/>
    <property type="project" value="UniProtKB-KW"/>
</dbReference>
<dbReference type="SMART" id="SM00747">
    <property type="entry name" value="CFEM"/>
    <property type="match status" value="1"/>
</dbReference>
<keyword evidence="8 15" id="KW-0479">Metal-binding</keyword>
<keyword evidence="10 15" id="KW-0408">Iron</keyword>
<keyword evidence="6 15" id="KW-0349">Heme</keyword>
<dbReference type="STRING" id="1081105.A0A167KMP4"/>
<comment type="caution">
    <text evidence="15">Lacks conserved residue(s) required for the propagation of feature annotation.</text>
</comment>
<dbReference type="InterPro" id="IPR051735">
    <property type="entry name" value="CFEM_domain"/>
</dbReference>
<evidence type="ECO:0000256" key="16">
    <source>
        <dbReference type="SAM" id="SignalP"/>
    </source>
</evidence>
<dbReference type="Proteomes" id="UP000317257">
    <property type="component" value="Unassembled WGS sequence"/>
</dbReference>
<sequence>MKFAAVAAIAMAAMVSAQSRNDIPSCALPCLDDAVKKSTSCSTSDFTCICKKENFSKVQGAATSCVIEKCGSDVAVGQVLPATQKLCSSADQGGNSASGSMESATMTEAHSTAAEHTDMPMHTESQAGGNVECPTAVAQPTQPAAPINNGTAPPAPTAPVTAGAAGFASLGGLAMLAVGALAL</sequence>
<keyword evidence="20" id="KW-1185">Reference proteome</keyword>
<evidence type="ECO:0000256" key="12">
    <source>
        <dbReference type="ARBA" id="ARBA00023157"/>
    </source>
</evidence>
<evidence type="ECO:0000313" key="19">
    <source>
        <dbReference type="EMBL" id="TWU77647.1"/>
    </source>
</evidence>
<evidence type="ECO:0000256" key="6">
    <source>
        <dbReference type="ARBA" id="ARBA00022617"/>
    </source>
</evidence>
<reference evidence="19" key="3">
    <citation type="journal article" date="2019" name="Microbiol. Resour. Announc.">
        <title>Genome Sequence of Metarhizium rileyi, a Microbial Control Agent for Lepidoptera.</title>
        <authorList>
            <person name="Binneck E."/>
            <person name="Lastra C.C.L."/>
            <person name="Sosa-Gomez D.R."/>
        </authorList>
    </citation>
    <scope>NUCLEOTIDE SEQUENCE</scope>
    <source>
        <strain evidence="19">Cep018-CH2</strain>
    </source>
</reference>
<keyword evidence="7" id="KW-0336">GPI-anchor</keyword>